<keyword evidence="2" id="KW-1185">Reference proteome</keyword>
<dbReference type="AlphaFoldDB" id="A0A1J4KPG4"/>
<name>A0A1J4KPG4_9EUKA</name>
<accession>A0A1J4KPG4</accession>
<dbReference type="VEuPathDB" id="TrichDB:TRFO_18848"/>
<evidence type="ECO:0000313" key="1">
    <source>
        <dbReference type="EMBL" id="OHT11598.1"/>
    </source>
</evidence>
<dbReference type="PANTHER" id="PTHR24159:SF5">
    <property type="entry name" value="ANK_REP_REGION DOMAIN-CONTAINING PROTEIN"/>
    <property type="match status" value="1"/>
</dbReference>
<comment type="caution">
    <text evidence="1">The sequence shown here is derived from an EMBL/GenBank/DDBJ whole genome shotgun (WGS) entry which is preliminary data.</text>
</comment>
<evidence type="ECO:0000313" key="2">
    <source>
        <dbReference type="Proteomes" id="UP000179807"/>
    </source>
</evidence>
<dbReference type="GeneID" id="94835127"/>
<gene>
    <name evidence="1" type="ORF">TRFO_18848</name>
</gene>
<dbReference type="RefSeq" id="XP_068364734.1">
    <property type="nucleotide sequence ID" value="XM_068500423.1"/>
</dbReference>
<protein>
    <recommendedName>
        <fullName evidence="3">DUF3447 domain-containing protein</fullName>
    </recommendedName>
</protein>
<sequence length="415" mass="48888">MEFDYLDQNIEKCSNSIMCHFFIFLMEDITQIYSKEILDEAELVSNLQDNLKDLDKDGIDDFLNYFLKSKFSSEDRFHQFFQNLHVCLRERPLSIFIYADTIYRIFCELKEPLNQKFKDEFTFAVHYRISEIDVAFDEPQLVFIINLLLERSFYTKEEIVEICKKLIKTKSLIVTQISVMFFFAPEMIELQQKLFDRFMKECNNLNLSSWFIFDRYSMAKKLYYDTNDWGKWREIRKTLHFGNPLFKSLIEDDVELLKLLSSHPNFSPNDTIKIPFMAPFDYLHQDPPILGVSAFFGSVKCFRHLSMLGADFEASDIIHHTPAQFATAGGNLEIIRFIEQHQCDFSGCLQVAAGFSRYDFFEYLHETKYPDISVLDEWRANVIGHATIENNPKILLRCIEEGVDVNIIDSSNVFF</sequence>
<dbReference type="Proteomes" id="UP000179807">
    <property type="component" value="Unassembled WGS sequence"/>
</dbReference>
<organism evidence="1 2">
    <name type="scientific">Tritrichomonas foetus</name>
    <dbReference type="NCBI Taxonomy" id="1144522"/>
    <lineage>
        <taxon>Eukaryota</taxon>
        <taxon>Metamonada</taxon>
        <taxon>Parabasalia</taxon>
        <taxon>Tritrichomonadida</taxon>
        <taxon>Tritrichomonadidae</taxon>
        <taxon>Tritrichomonas</taxon>
    </lineage>
</organism>
<dbReference type="OrthoDB" id="10439293at2759"/>
<dbReference type="InterPro" id="IPR036770">
    <property type="entry name" value="Ankyrin_rpt-contain_sf"/>
</dbReference>
<dbReference type="PANTHER" id="PTHR24159">
    <property type="match status" value="1"/>
</dbReference>
<dbReference type="EMBL" id="MLAK01000583">
    <property type="protein sequence ID" value="OHT11598.1"/>
    <property type="molecule type" value="Genomic_DNA"/>
</dbReference>
<evidence type="ECO:0008006" key="3">
    <source>
        <dbReference type="Google" id="ProtNLM"/>
    </source>
</evidence>
<dbReference type="Gene3D" id="1.25.40.20">
    <property type="entry name" value="Ankyrin repeat-containing domain"/>
    <property type="match status" value="1"/>
</dbReference>
<proteinExistence type="predicted"/>
<dbReference type="SUPFAM" id="SSF48403">
    <property type="entry name" value="Ankyrin repeat"/>
    <property type="match status" value="1"/>
</dbReference>
<reference evidence="1" key="1">
    <citation type="submission" date="2016-10" db="EMBL/GenBank/DDBJ databases">
        <authorList>
            <person name="Benchimol M."/>
            <person name="Almeida L.G."/>
            <person name="Vasconcelos A.T."/>
            <person name="Perreira-Neves A."/>
            <person name="Rosa I.A."/>
            <person name="Tasca T."/>
            <person name="Bogo M.R."/>
            <person name="de Souza W."/>
        </authorList>
    </citation>
    <scope>NUCLEOTIDE SEQUENCE [LARGE SCALE GENOMIC DNA]</scope>
    <source>
        <strain evidence="1">K</strain>
    </source>
</reference>